<dbReference type="Proteomes" id="UP001497444">
    <property type="component" value="Chromosome 18"/>
</dbReference>
<feature type="transmembrane region" description="Helical" evidence="8">
    <location>
        <begin position="264"/>
        <end position="284"/>
    </location>
</feature>
<evidence type="ECO:0000256" key="7">
    <source>
        <dbReference type="SAM" id="MobiDB-lite"/>
    </source>
</evidence>
<evidence type="ECO:0000256" key="5">
    <source>
        <dbReference type="ARBA" id="ARBA00022824"/>
    </source>
</evidence>
<keyword evidence="10" id="KW-1185">Reference proteome</keyword>
<proteinExistence type="predicted"/>
<keyword evidence="8" id="KW-0472">Membrane</keyword>
<reference evidence="9" key="1">
    <citation type="submission" date="2024-02" db="EMBL/GenBank/DDBJ databases">
        <authorList>
            <consortium name="ELIXIR-Norway"/>
            <consortium name="Elixir Norway"/>
        </authorList>
    </citation>
    <scope>NUCLEOTIDE SEQUENCE</scope>
</reference>
<feature type="transmembrane region" description="Helical" evidence="8">
    <location>
        <begin position="291"/>
        <end position="314"/>
    </location>
</feature>
<dbReference type="PANTHER" id="PTHR10408:SF7">
    <property type="entry name" value="DIACYLGLYCEROL O-ACYLTRANSFERASE 1"/>
    <property type="match status" value="1"/>
</dbReference>
<evidence type="ECO:0000256" key="4">
    <source>
        <dbReference type="ARBA" id="ARBA00022679"/>
    </source>
</evidence>
<feature type="transmembrane region" description="Helical" evidence="8">
    <location>
        <begin position="194"/>
        <end position="213"/>
    </location>
</feature>
<dbReference type="PANTHER" id="PTHR10408">
    <property type="entry name" value="STEROL O-ACYLTRANSFERASE"/>
    <property type="match status" value="1"/>
</dbReference>
<comment type="pathway">
    <text evidence="2">Lipid metabolism.</text>
</comment>
<dbReference type="EMBL" id="OZ020113">
    <property type="protein sequence ID" value="CAK9265836.1"/>
    <property type="molecule type" value="Genomic_DNA"/>
</dbReference>
<feature type="transmembrane region" description="Helical" evidence="8">
    <location>
        <begin position="364"/>
        <end position="382"/>
    </location>
</feature>
<keyword evidence="8" id="KW-0812">Transmembrane</keyword>
<evidence type="ECO:0000256" key="1">
    <source>
        <dbReference type="ARBA" id="ARBA00004477"/>
    </source>
</evidence>
<feature type="region of interest" description="Disordered" evidence="7">
    <location>
        <begin position="150"/>
        <end position="181"/>
    </location>
</feature>
<name>A0ABP0WG61_9BRYO</name>
<gene>
    <name evidence="9" type="ORF">CSSPJE1EN1_LOCUS11314</name>
</gene>
<protein>
    <recommendedName>
        <fullName evidence="3">diacylglycerol O-acyltransferase</fullName>
        <ecNumber evidence="3">2.3.1.20</ecNumber>
    </recommendedName>
</protein>
<accession>A0ABP0WG61</accession>
<evidence type="ECO:0000256" key="8">
    <source>
        <dbReference type="SAM" id="Phobius"/>
    </source>
</evidence>
<keyword evidence="4" id="KW-0808">Transferase</keyword>
<feature type="region of interest" description="Disordered" evidence="7">
    <location>
        <begin position="1"/>
        <end position="28"/>
    </location>
</feature>
<feature type="transmembrane region" description="Helical" evidence="8">
    <location>
        <begin position="225"/>
        <end position="244"/>
    </location>
</feature>
<keyword evidence="8" id="KW-1133">Transmembrane helix</keyword>
<keyword evidence="5" id="KW-0256">Endoplasmic reticulum</keyword>
<sequence>MGKEKFPANVRPAAADVQEGEQSRFTGRTIKSKKHLRGPIVREEASLERGLPQLEDSSIIPAKGSDVNATSSAVSQVVQARTDAVIGGGEGESDSAQVSEIISTEDLDSTFEEVESTISSSSNSGLHRRSRKLATMMPVDENSSLLSAAARESDEVQKVSEPKATAHSRMKHTQPASTPSHFQIRKNPLSSDAIFNQSHAGLFNLCLVILIAVNSRLIIENLMKYGLLIQAGFWFSSRLTLPVFPISTLLVEKLKLYTRIFEKFVATLYLIITTAGILYPGYVIHKVQSAVLSGLILILIAVTGWMKLVSYAHTNADQPATPETAAKVEYPKNINFRNMAYFMMAPTLCYQLSYPRSNTVRKGWVLRQIGKLLVFVGLMGFITEQVYNYPI</sequence>
<evidence type="ECO:0000256" key="6">
    <source>
        <dbReference type="ARBA" id="ARBA00023315"/>
    </source>
</evidence>
<evidence type="ECO:0000256" key="3">
    <source>
        <dbReference type="ARBA" id="ARBA00013244"/>
    </source>
</evidence>
<evidence type="ECO:0000313" key="9">
    <source>
        <dbReference type="EMBL" id="CAK9265836.1"/>
    </source>
</evidence>
<keyword evidence="6" id="KW-0012">Acyltransferase</keyword>
<evidence type="ECO:0000256" key="2">
    <source>
        <dbReference type="ARBA" id="ARBA00005189"/>
    </source>
</evidence>
<organism evidence="9 10">
    <name type="scientific">Sphagnum jensenii</name>
    <dbReference type="NCBI Taxonomy" id="128206"/>
    <lineage>
        <taxon>Eukaryota</taxon>
        <taxon>Viridiplantae</taxon>
        <taxon>Streptophyta</taxon>
        <taxon>Embryophyta</taxon>
        <taxon>Bryophyta</taxon>
        <taxon>Sphagnophytina</taxon>
        <taxon>Sphagnopsida</taxon>
        <taxon>Sphagnales</taxon>
        <taxon>Sphagnaceae</taxon>
        <taxon>Sphagnum</taxon>
    </lineage>
</organism>
<comment type="subcellular location">
    <subcellularLocation>
        <location evidence="1">Endoplasmic reticulum membrane</location>
        <topology evidence="1">Multi-pass membrane protein</topology>
    </subcellularLocation>
</comment>
<evidence type="ECO:0000313" key="10">
    <source>
        <dbReference type="Proteomes" id="UP001497444"/>
    </source>
</evidence>
<dbReference type="InterPro" id="IPR014371">
    <property type="entry name" value="Oat_ACAT_DAG_ARE"/>
</dbReference>
<dbReference type="EC" id="2.3.1.20" evidence="3"/>
<feature type="compositionally biased region" description="Basic and acidic residues" evidence="7">
    <location>
        <begin position="151"/>
        <end position="161"/>
    </location>
</feature>